<dbReference type="Proteomes" id="UP000754644">
    <property type="component" value="Unassembled WGS sequence"/>
</dbReference>
<dbReference type="Gene3D" id="3.10.105.10">
    <property type="entry name" value="Dipeptide-binding Protein, Domain 3"/>
    <property type="match status" value="1"/>
</dbReference>
<keyword evidence="3" id="KW-0813">Transport</keyword>
<dbReference type="Pfam" id="PF00496">
    <property type="entry name" value="SBP_bac_5"/>
    <property type="match status" value="1"/>
</dbReference>
<dbReference type="SUPFAM" id="SSF53850">
    <property type="entry name" value="Periplasmic binding protein-like II"/>
    <property type="match status" value="1"/>
</dbReference>
<evidence type="ECO:0000313" key="7">
    <source>
        <dbReference type="Proteomes" id="UP000754644"/>
    </source>
</evidence>
<dbReference type="GO" id="GO:0043190">
    <property type="term" value="C:ATP-binding cassette (ABC) transporter complex"/>
    <property type="evidence" value="ECO:0007669"/>
    <property type="project" value="InterPro"/>
</dbReference>
<gene>
    <name evidence="6" type="ORF">HQ497_03180</name>
</gene>
<dbReference type="AlphaFoldDB" id="A0A972VVD7"/>
<dbReference type="InterPro" id="IPR039424">
    <property type="entry name" value="SBP_5"/>
</dbReference>
<evidence type="ECO:0000313" key="6">
    <source>
        <dbReference type="EMBL" id="NQV64346.1"/>
    </source>
</evidence>
<keyword evidence="4" id="KW-0732">Signal</keyword>
<dbReference type="PIRSF" id="PIRSF002741">
    <property type="entry name" value="MppA"/>
    <property type="match status" value="1"/>
</dbReference>
<sequence>MVMPGLTRGETPYYAPSTLAWTLAFLWLIACLPQALAKGIEPETGRITLSLAQEPPSLDTSLAEDTTSAFILGLTNEALVRVDRRGEIQPAVAKSWVLTPKSATFTLRTDARWANGEPVTAQDFVFAWRRLVDPKTAAAGSTFFTYLLLNAEAIIAGQQPPEALGVKALDNHTLQVMLSRPAPYLLHVLSGTAYMPLNEAFVSSQRDRYGADSDNLLSNGPFKLDSWVHSASMTLTRNEHYWRKAEVPLSGINIGYITADNRSLLNLFKSGELAALDLDEDILDDASATGYRVNKAPTNCMAWLILNMHPDRPTANKKLRHAIRLGINRDSYINNIIGMPGVKKIDSVLSGPTRGVKQRFQAEYPAPVIPFDIAQARQLLNEAKAELGVDEIPPIILLANETRQIDAEFIQSQLQSSLGLNVRVDKQTFKQAIKKMHAGEFDIARAAFCGGPIFDPVFFAGIFQSTGPYNDGGFQHTTYDRLLATTHSSTDPQARMDAFGAMQQILFEEAPILPTHIYSLVYLQNERLKGLVRYPAMDFSRGYIDN</sequence>
<evidence type="ECO:0000256" key="4">
    <source>
        <dbReference type="ARBA" id="ARBA00022729"/>
    </source>
</evidence>
<proteinExistence type="inferred from homology"/>
<comment type="subcellular location">
    <subcellularLocation>
        <location evidence="1">Cell envelope</location>
    </subcellularLocation>
</comment>
<dbReference type="Gene3D" id="3.40.190.10">
    <property type="entry name" value="Periplasmic binding protein-like II"/>
    <property type="match status" value="1"/>
</dbReference>
<comment type="similarity">
    <text evidence="2">Belongs to the bacterial solute-binding protein 5 family.</text>
</comment>
<dbReference type="FunFam" id="3.90.76.10:FF:000001">
    <property type="entry name" value="Oligopeptide ABC transporter substrate-binding protein"/>
    <property type="match status" value="1"/>
</dbReference>
<dbReference type="InterPro" id="IPR000914">
    <property type="entry name" value="SBP_5_dom"/>
</dbReference>
<dbReference type="PANTHER" id="PTHR30290:SF10">
    <property type="entry name" value="PERIPLASMIC OLIGOPEPTIDE-BINDING PROTEIN-RELATED"/>
    <property type="match status" value="1"/>
</dbReference>
<dbReference type="EMBL" id="JABMOJ010000113">
    <property type="protein sequence ID" value="NQV64346.1"/>
    <property type="molecule type" value="Genomic_DNA"/>
</dbReference>
<dbReference type="Gene3D" id="3.90.76.10">
    <property type="entry name" value="Dipeptide-binding Protein, Domain 1"/>
    <property type="match status" value="1"/>
</dbReference>
<name>A0A972VVD7_9GAMM</name>
<organism evidence="6 7">
    <name type="scientific">SAR86 cluster bacterium</name>
    <dbReference type="NCBI Taxonomy" id="2030880"/>
    <lineage>
        <taxon>Bacteria</taxon>
        <taxon>Pseudomonadati</taxon>
        <taxon>Pseudomonadota</taxon>
        <taxon>Gammaproteobacteria</taxon>
        <taxon>SAR86 cluster</taxon>
    </lineage>
</organism>
<evidence type="ECO:0000256" key="2">
    <source>
        <dbReference type="ARBA" id="ARBA00005695"/>
    </source>
</evidence>
<accession>A0A972VVD7</accession>
<evidence type="ECO:0000256" key="1">
    <source>
        <dbReference type="ARBA" id="ARBA00004196"/>
    </source>
</evidence>
<dbReference type="InterPro" id="IPR030678">
    <property type="entry name" value="Peptide/Ni-bd"/>
</dbReference>
<dbReference type="GO" id="GO:0015833">
    <property type="term" value="P:peptide transport"/>
    <property type="evidence" value="ECO:0007669"/>
    <property type="project" value="TreeGrafter"/>
</dbReference>
<feature type="domain" description="Solute-binding protein family 5" evidence="5">
    <location>
        <begin position="87"/>
        <end position="467"/>
    </location>
</feature>
<dbReference type="GO" id="GO:1904680">
    <property type="term" value="F:peptide transmembrane transporter activity"/>
    <property type="evidence" value="ECO:0007669"/>
    <property type="project" value="TreeGrafter"/>
</dbReference>
<dbReference type="CDD" id="cd08504">
    <property type="entry name" value="PBP2_OppA"/>
    <property type="match status" value="1"/>
</dbReference>
<comment type="caution">
    <text evidence="6">The sequence shown here is derived from an EMBL/GenBank/DDBJ whole genome shotgun (WGS) entry which is preliminary data.</text>
</comment>
<reference evidence="6" key="1">
    <citation type="submission" date="2020-05" db="EMBL/GenBank/DDBJ databases">
        <title>Sulfur intermediates as new biogeochemical hubs in an aquatic model microbial ecosystem.</title>
        <authorList>
            <person name="Vigneron A."/>
        </authorList>
    </citation>
    <scope>NUCLEOTIDE SEQUENCE</scope>
    <source>
        <strain evidence="6">Bin.250</strain>
    </source>
</reference>
<evidence type="ECO:0000256" key="3">
    <source>
        <dbReference type="ARBA" id="ARBA00022448"/>
    </source>
</evidence>
<dbReference type="GO" id="GO:0030288">
    <property type="term" value="C:outer membrane-bounded periplasmic space"/>
    <property type="evidence" value="ECO:0007669"/>
    <property type="project" value="UniProtKB-ARBA"/>
</dbReference>
<evidence type="ECO:0000259" key="5">
    <source>
        <dbReference type="Pfam" id="PF00496"/>
    </source>
</evidence>
<protein>
    <submittedName>
        <fullName evidence="6">Peptide ABC transporter substrate-binding protein</fullName>
    </submittedName>
</protein>
<dbReference type="PANTHER" id="PTHR30290">
    <property type="entry name" value="PERIPLASMIC BINDING COMPONENT OF ABC TRANSPORTER"/>
    <property type="match status" value="1"/>
</dbReference>